<reference evidence="4" key="1">
    <citation type="journal article" date="2015" name="BMC Genomics">
        <title>Genomic and transcriptomic analysis of the endophytic fungus Pestalotiopsis fici reveals its lifestyle and high potential for synthesis of natural products.</title>
        <authorList>
            <person name="Wang X."/>
            <person name="Zhang X."/>
            <person name="Liu L."/>
            <person name="Xiang M."/>
            <person name="Wang W."/>
            <person name="Sun X."/>
            <person name="Che Y."/>
            <person name="Guo L."/>
            <person name="Liu G."/>
            <person name="Guo L."/>
            <person name="Wang C."/>
            <person name="Yin W.B."/>
            <person name="Stadler M."/>
            <person name="Zhang X."/>
            <person name="Liu X."/>
        </authorList>
    </citation>
    <scope>NUCLEOTIDE SEQUENCE [LARGE SCALE GENOMIC DNA]</scope>
    <source>
        <strain evidence="4">W106-1 / CGMCC3.15140</strain>
    </source>
</reference>
<dbReference type="EMBL" id="KI912115">
    <property type="protein sequence ID" value="ETS78570.1"/>
    <property type="molecule type" value="Genomic_DNA"/>
</dbReference>
<dbReference type="HOGENOM" id="CLU_2723009_0_0_1"/>
<feature type="chain" id="PRO_5004834030" evidence="2">
    <location>
        <begin position="20"/>
        <end position="72"/>
    </location>
</feature>
<dbReference type="InParanoid" id="W3WXJ9"/>
<keyword evidence="4" id="KW-1185">Reference proteome</keyword>
<keyword evidence="2" id="KW-0732">Signal</keyword>
<dbReference type="AlphaFoldDB" id="W3WXJ9"/>
<protein>
    <submittedName>
        <fullName evidence="3">Uncharacterized protein</fullName>
    </submittedName>
</protein>
<evidence type="ECO:0000313" key="4">
    <source>
        <dbReference type="Proteomes" id="UP000030651"/>
    </source>
</evidence>
<evidence type="ECO:0000256" key="1">
    <source>
        <dbReference type="SAM" id="MobiDB-lite"/>
    </source>
</evidence>
<feature type="signal peptide" evidence="2">
    <location>
        <begin position="1"/>
        <end position="19"/>
    </location>
</feature>
<evidence type="ECO:0000313" key="3">
    <source>
        <dbReference type="EMBL" id="ETS78570.1"/>
    </source>
</evidence>
<feature type="region of interest" description="Disordered" evidence="1">
    <location>
        <begin position="29"/>
        <end position="72"/>
    </location>
</feature>
<evidence type="ECO:0000256" key="2">
    <source>
        <dbReference type="SAM" id="SignalP"/>
    </source>
</evidence>
<dbReference type="KEGG" id="pfy:PFICI_10632"/>
<sequence length="72" mass="7516">MKSSIFLVLVSSALALSAALPHAKLARSDVAGMESRSAHDARDDVCPDGRSGYNCSEGSEKRQAETDACDGC</sequence>
<dbReference type="Proteomes" id="UP000030651">
    <property type="component" value="Unassembled WGS sequence"/>
</dbReference>
<gene>
    <name evidence="3" type="ORF">PFICI_10632</name>
</gene>
<accession>W3WXJ9</accession>
<organism evidence="3 4">
    <name type="scientific">Pestalotiopsis fici (strain W106-1 / CGMCC3.15140)</name>
    <dbReference type="NCBI Taxonomy" id="1229662"/>
    <lineage>
        <taxon>Eukaryota</taxon>
        <taxon>Fungi</taxon>
        <taxon>Dikarya</taxon>
        <taxon>Ascomycota</taxon>
        <taxon>Pezizomycotina</taxon>
        <taxon>Sordariomycetes</taxon>
        <taxon>Xylariomycetidae</taxon>
        <taxon>Amphisphaeriales</taxon>
        <taxon>Sporocadaceae</taxon>
        <taxon>Pestalotiopsis</taxon>
    </lineage>
</organism>
<name>W3WXJ9_PESFW</name>
<dbReference type="GeneID" id="19275645"/>
<dbReference type="RefSeq" id="XP_007837404.1">
    <property type="nucleotide sequence ID" value="XM_007839213.1"/>
</dbReference>
<proteinExistence type="predicted"/>
<feature type="compositionally biased region" description="Basic and acidic residues" evidence="1">
    <location>
        <begin position="36"/>
        <end position="47"/>
    </location>
</feature>